<sequence>MPAGIVTRTGLAEARGRLAASDFLFVDVHLPEDPATDEQPVIEQLGLEAEAPHWFGRLGGPARADFLGDRAGFAVPAFVDDTVVHIHVLVTERHLVAFHRGPATPLENLIAPLRREAPPDTVAMLFLLLQEALETFRRAAVASLLVVEDIEDEMFEKRRPEQIYRLAQLRRRAALLHHTLLPYLQVTDETFTRRMLNRGFPEQRQRLAREFQHAARLVLTDVEALQDATRRAFASYSSLAAGEQNGVINRLAIVSTIFLPLTFLTGYFGMNFSFLTDEMESRAVFWALAVGLQIGVLFIALYVLHRTHLWRRLRDNDDLEGR</sequence>
<dbReference type="InterPro" id="IPR045863">
    <property type="entry name" value="CorA_TM1_TM2"/>
</dbReference>
<keyword evidence="10" id="KW-1185">Reference proteome</keyword>
<evidence type="ECO:0000256" key="3">
    <source>
        <dbReference type="ARBA" id="ARBA00022448"/>
    </source>
</evidence>
<comment type="similarity">
    <text evidence="2">Belongs to the CorA metal ion transporter (MIT) (TC 1.A.35) family.</text>
</comment>
<dbReference type="EMBL" id="CP033073">
    <property type="protein sequence ID" value="AYN43460.1"/>
    <property type="molecule type" value="Genomic_DNA"/>
</dbReference>
<keyword evidence="4" id="KW-1003">Cell membrane</keyword>
<evidence type="ECO:0000256" key="1">
    <source>
        <dbReference type="ARBA" id="ARBA00004651"/>
    </source>
</evidence>
<organism evidence="9 10">
    <name type="scientific">Streptomyces dangxiongensis</name>
    <dbReference type="NCBI Taxonomy" id="1442032"/>
    <lineage>
        <taxon>Bacteria</taxon>
        <taxon>Bacillati</taxon>
        <taxon>Actinomycetota</taxon>
        <taxon>Actinomycetes</taxon>
        <taxon>Kitasatosporales</taxon>
        <taxon>Streptomycetaceae</taxon>
        <taxon>Streptomyces</taxon>
    </lineage>
</organism>
<dbReference type="GO" id="GO:0005886">
    <property type="term" value="C:plasma membrane"/>
    <property type="evidence" value="ECO:0007669"/>
    <property type="project" value="UniProtKB-SubCell"/>
</dbReference>
<keyword evidence="5 8" id="KW-0812">Transmembrane</keyword>
<keyword evidence="3" id="KW-0813">Transport</keyword>
<comment type="subcellular location">
    <subcellularLocation>
        <location evidence="1">Cell membrane</location>
        <topology evidence="1">Multi-pass membrane protein</topology>
    </subcellularLocation>
</comment>
<dbReference type="PANTHER" id="PTHR46494">
    <property type="entry name" value="CORA FAMILY METAL ION TRANSPORTER (EUROFUNG)"/>
    <property type="match status" value="1"/>
</dbReference>
<gene>
    <name evidence="9" type="ORF">D9753_03325</name>
</gene>
<keyword evidence="6 8" id="KW-1133">Transmembrane helix</keyword>
<reference evidence="9 10" key="1">
    <citation type="submission" date="2018-10" db="EMBL/GenBank/DDBJ databases">
        <title>The genome of Streptomyces dangxiongensis Z022.</title>
        <authorList>
            <person name="Zhang B."/>
        </authorList>
    </citation>
    <scope>NUCLEOTIDE SEQUENCE [LARGE SCALE GENOMIC DNA]</scope>
    <source>
        <strain evidence="9 10">Z022</strain>
    </source>
</reference>
<dbReference type="GO" id="GO:0015095">
    <property type="term" value="F:magnesium ion transmembrane transporter activity"/>
    <property type="evidence" value="ECO:0007669"/>
    <property type="project" value="TreeGrafter"/>
</dbReference>
<evidence type="ECO:0000313" key="9">
    <source>
        <dbReference type="EMBL" id="AYN43460.1"/>
    </source>
</evidence>
<protein>
    <submittedName>
        <fullName evidence="9">Cation transporter</fullName>
    </submittedName>
</protein>
<dbReference type="InterPro" id="IPR045861">
    <property type="entry name" value="CorA_cytoplasmic_dom"/>
</dbReference>
<name>A0A3G2JM02_9ACTN</name>
<feature type="transmembrane region" description="Helical" evidence="8">
    <location>
        <begin position="284"/>
        <end position="304"/>
    </location>
</feature>
<evidence type="ECO:0000256" key="5">
    <source>
        <dbReference type="ARBA" id="ARBA00022692"/>
    </source>
</evidence>
<dbReference type="Gene3D" id="1.20.58.340">
    <property type="entry name" value="Magnesium transport protein CorA, transmembrane region"/>
    <property type="match status" value="2"/>
</dbReference>
<dbReference type="SUPFAM" id="SSF143865">
    <property type="entry name" value="CorA soluble domain-like"/>
    <property type="match status" value="1"/>
</dbReference>
<dbReference type="SUPFAM" id="SSF144083">
    <property type="entry name" value="Magnesium transport protein CorA, transmembrane region"/>
    <property type="match status" value="1"/>
</dbReference>
<proteinExistence type="inferred from homology"/>
<dbReference type="PANTHER" id="PTHR46494:SF1">
    <property type="entry name" value="CORA FAMILY METAL ION TRANSPORTER (EUROFUNG)"/>
    <property type="match status" value="1"/>
</dbReference>
<dbReference type="GO" id="GO:0015087">
    <property type="term" value="F:cobalt ion transmembrane transporter activity"/>
    <property type="evidence" value="ECO:0007669"/>
    <property type="project" value="TreeGrafter"/>
</dbReference>
<dbReference type="Proteomes" id="UP000268329">
    <property type="component" value="Chromosome"/>
</dbReference>
<evidence type="ECO:0000256" key="7">
    <source>
        <dbReference type="ARBA" id="ARBA00023136"/>
    </source>
</evidence>
<dbReference type="OrthoDB" id="9803416at2"/>
<dbReference type="GO" id="GO:0000287">
    <property type="term" value="F:magnesium ion binding"/>
    <property type="evidence" value="ECO:0007669"/>
    <property type="project" value="TreeGrafter"/>
</dbReference>
<evidence type="ECO:0000256" key="8">
    <source>
        <dbReference type="SAM" id="Phobius"/>
    </source>
</evidence>
<feature type="transmembrane region" description="Helical" evidence="8">
    <location>
        <begin position="251"/>
        <end position="272"/>
    </location>
</feature>
<accession>A0A3G2JM02</accession>
<dbReference type="Pfam" id="PF01544">
    <property type="entry name" value="CorA"/>
    <property type="match status" value="1"/>
</dbReference>
<dbReference type="InterPro" id="IPR002523">
    <property type="entry name" value="MgTranspt_CorA/ZnTranspt_ZntB"/>
</dbReference>
<evidence type="ECO:0000256" key="4">
    <source>
        <dbReference type="ARBA" id="ARBA00022475"/>
    </source>
</evidence>
<dbReference type="GO" id="GO:0050897">
    <property type="term" value="F:cobalt ion binding"/>
    <property type="evidence" value="ECO:0007669"/>
    <property type="project" value="TreeGrafter"/>
</dbReference>
<keyword evidence="7 8" id="KW-0472">Membrane</keyword>
<evidence type="ECO:0000256" key="6">
    <source>
        <dbReference type="ARBA" id="ARBA00022989"/>
    </source>
</evidence>
<dbReference type="KEGG" id="sdd:D9753_03325"/>
<evidence type="ECO:0000256" key="2">
    <source>
        <dbReference type="ARBA" id="ARBA00009765"/>
    </source>
</evidence>
<evidence type="ECO:0000313" key="10">
    <source>
        <dbReference type="Proteomes" id="UP000268329"/>
    </source>
</evidence>
<dbReference type="AlphaFoldDB" id="A0A3G2JM02"/>